<dbReference type="SUPFAM" id="SSF57535">
    <property type="entry name" value="Complement control module/SCR domain"/>
    <property type="match status" value="1"/>
</dbReference>
<sequence>ACSEDCASFPEAGCPAPQIQNGRMVPAPRGTYAPKDTVTFQCNPGYILRGPSVVQCQANNTWHPPVPVCEQGKCLAGATSAHLP</sequence>
<keyword evidence="3" id="KW-0677">Repeat</keyword>
<dbReference type="CDD" id="cd00033">
    <property type="entry name" value="CCP"/>
    <property type="match status" value="1"/>
</dbReference>
<feature type="disulfide bond" evidence="5">
    <location>
        <begin position="42"/>
        <end position="69"/>
    </location>
</feature>
<dbReference type="Pfam" id="PF00084">
    <property type="entry name" value="Sushi"/>
    <property type="match status" value="1"/>
</dbReference>
<dbReference type="SMART" id="SM00032">
    <property type="entry name" value="CCP"/>
    <property type="match status" value="1"/>
</dbReference>
<dbReference type="InterPro" id="IPR000436">
    <property type="entry name" value="Sushi_SCR_CCP_dom"/>
</dbReference>
<feature type="domain" description="Sushi" evidence="6">
    <location>
        <begin position="12"/>
        <end position="71"/>
    </location>
</feature>
<feature type="non-terminal residue" evidence="7">
    <location>
        <position position="1"/>
    </location>
</feature>
<organism evidence="7 8">
    <name type="scientific">Penelope pileata</name>
    <dbReference type="NCBI Taxonomy" id="1118817"/>
    <lineage>
        <taxon>Eukaryota</taxon>
        <taxon>Metazoa</taxon>
        <taxon>Chordata</taxon>
        <taxon>Craniata</taxon>
        <taxon>Vertebrata</taxon>
        <taxon>Euteleostomi</taxon>
        <taxon>Archelosauria</taxon>
        <taxon>Archosauria</taxon>
        <taxon>Dinosauria</taxon>
        <taxon>Saurischia</taxon>
        <taxon>Theropoda</taxon>
        <taxon>Coelurosauria</taxon>
        <taxon>Aves</taxon>
        <taxon>Neognathae</taxon>
        <taxon>Galloanserae</taxon>
        <taxon>Galliformes</taxon>
        <taxon>Cracidae</taxon>
        <taxon>Penelope</taxon>
    </lineage>
</organism>
<dbReference type="EMBL" id="WBMW01001807">
    <property type="protein sequence ID" value="NXC41383.1"/>
    <property type="molecule type" value="Genomic_DNA"/>
</dbReference>
<dbReference type="PANTHER" id="PTHR45656:SF4">
    <property type="entry name" value="PROTEIN CBR-CLEC-78"/>
    <property type="match status" value="1"/>
</dbReference>
<dbReference type="InterPro" id="IPR051277">
    <property type="entry name" value="SEZ6_CSMD_C4BPB_Regulators"/>
</dbReference>
<evidence type="ECO:0000256" key="1">
    <source>
        <dbReference type="ARBA" id="ARBA00022659"/>
    </source>
</evidence>
<dbReference type="PANTHER" id="PTHR45656">
    <property type="entry name" value="PROTEIN CBR-CLEC-78"/>
    <property type="match status" value="1"/>
</dbReference>
<dbReference type="PROSITE" id="PS50923">
    <property type="entry name" value="SUSHI"/>
    <property type="match status" value="1"/>
</dbReference>
<keyword evidence="8" id="KW-1185">Reference proteome</keyword>
<evidence type="ECO:0000256" key="4">
    <source>
        <dbReference type="ARBA" id="ARBA00023157"/>
    </source>
</evidence>
<evidence type="ECO:0000256" key="3">
    <source>
        <dbReference type="ARBA" id="ARBA00022737"/>
    </source>
</evidence>
<accession>A0A851NFV9</accession>
<evidence type="ECO:0000313" key="8">
    <source>
        <dbReference type="Proteomes" id="UP000613066"/>
    </source>
</evidence>
<gene>
    <name evidence="7" type="primary">Cr2</name>
    <name evidence="7" type="ORF">PENPIL_R15255</name>
</gene>
<keyword evidence="1 5" id="KW-0768">Sushi</keyword>
<evidence type="ECO:0000259" key="6">
    <source>
        <dbReference type="PROSITE" id="PS50923"/>
    </source>
</evidence>
<dbReference type="FunFam" id="2.10.70.10:FF:000014">
    <property type="entry name" value="Membrane cofactor protein"/>
    <property type="match status" value="1"/>
</dbReference>
<evidence type="ECO:0000313" key="7">
    <source>
        <dbReference type="EMBL" id="NXC41383.1"/>
    </source>
</evidence>
<proteinExistence type="predicted"/>
<dbReference type="Gene3D" id="2.10.70.10">
    <property type="entry name" value="Complement Module, domain 1"/>
    <property type="match status" value="1"/>
</dbReference>
<dbReference type="AlphaFoldDB" id="A0A851NFV9"/>
<keyword evidence="4 5" id="KW-1015">Disulfide bond</keyword>
<comment type="caution">
    <text evidence="7">The sequence shown here is derived from an EMBL/GenBank/DDBJ whole genome shotgun (WGS) entry which is preliminary data.</text>
</comment>
<dbReference type="OrthoDB" id="5804959at2759"/>
<feature type="non-terminal residue" evidence="7">
    <location>
        <position position="84"/>
    </location>
</feature>
<dbReference type="Proteomes" id="UP000613066">
    <property type="component" value="Unassembled WGS sequence"/>
</dbReference>
<evidence type="ECO:0000256" key="5">
    <source>
        <dbReference type="PROSITE-ProRule" id="PRU00302"/>
    </source>
</evidence>
<dbReference type="InterPro" id="IPR035976">
    <property type="entry name" value="Sushi/SCR/CCP_sf"/>
</dbReference>
<keyword evidence="2" id="KW-0732">Signal</keyword>
<evidence type="ECO:0000256" key="2">
    <source>
        <dbReference type="ARBA" id="ARBA00022729"/>
    </source>
</evidence>
<reference evidence="7" key="1">
    <citation type="submission" date="2019-09" db="EMBL/GenBank/DDBJ databases">
        <title>Bird 10,000 Genomes (B10K) Project - Family phase.</title>
        <authorList>
            <person name="Zhang G."/>
        </authorList>
    </citation>
    <scope>NUCLEOTIDE SEQUENCE</scope>
    <source>
        <strain evidence="7">B10K-DU-001-08</strain>
        <tissue evidence="7">Muscle</tissue>
    </source>
</reference>
<comment type="caution">
    <text evidence="5">Lacks conserved residue(s) required for the propagation of feature annotation.</text>
</comment>
<name>A0A851NFV9_9GALL</name>
<protein>
    <submittedName>
        <fullName evidence="7">CR2 protein</fullName>
    </submittedName>
</protein>